<organism evidence="4 5">
    <name type="scientific">Stenotrophomonas maltophilia</name>
    <name type="common">Pseudomonas maltophilia</name>
    <name type="synonym">Xanthomonas maltophilia</name>
    <dbReference type="NCBI Taxonomy" id="40324"/>
    <lineage>
        <taxon>Bacteria</taxon>
        <taxon>Pseudomonadati</taxon>
        <taxon>Pseudomonadota</taxon>
        <taxon>Gammaproteobacteria</taxon>
        <taxon>Lysobacterales</taxon>
        <taxon>Lysobacteraceae</taxon>
        <taxon>Stenotrophomonas</taxon>
        <taxon>Stenotrophomonas maltophilia group</taxon>
    </lineage>
</organism>
<name>A0AAJ2MZ82_STEMA</name>
<comment type="caution">
    <text evidence="4">The sequence shown here is derived from an EMBL/GenBank/DDBJ whole genome shotgun (WGS) entry which is preliminary data.</text>
</comment>
<dbReference type="InterPro" id="IPR010131">
    <property type="entry name" value="MdtP/NodT-like"/>
</dbReference>
<keyword evidence="2" id="KW-1134">Transmembrane beta strand</keyword>
<evidence type="ECO:0000256" key="3">
    <source>
        <dbReference type="SAM" id="MobiDB-lite"/>
    </source>
</evidence>
<keyword evidence="2" id="KW-0472">Membrane</keyword>
<dbReference type="Gene3D" id="2.20.200.10">
    <property type="entry name" value="Outer membrane efflux proteins (OEP)"/>
    <property type="match status" value="1"/>
</dbReference>
<evidence type="ECO:0000313" key="4">
    <source>
        <dbReference type="EMBL" id="MDT3468329.1"/>
    </source>
</evidence>
<dbReference type="RefSeq" id="WP_312561934.1">
    <property type="nucleotide sequence ID" value="NZ_JAVSKO010000004.1"/>
</dbReference>
<dbReference type="SUPFAM" id="SSF56954">
    <property type="entry name" value="Outer membrane efflux proteins (OEP)"/>
    <property type="match status" value="1"/>
</dbReference>
<evidence type="ECO:0000256" key="1">
    <source>
        <dbReference type="ARBA" id="ARBA00007613"/>
    </source>
</evidence>
<dbReference type="InterPro" id="IPR003423">
    <property type="entry name" value="OMP_efflux"/>
</dbReference>
<dbReference type="PROSITE" id="PS51257">
    <property type="entry name" value="PROKAR_LIPOPROTEIN"/>
    <property type="match status" value="1"/>
</dbReference>
<dbReference type="EMBL" id="JAVSKO010000004">
    <property type="protein sequence ID" value="MDT3468329.1"/>
    <property type="molecule type" value="Genomic_DNA"/>
</dbReference>
<dbReference type="Proteomes" id="UP001251948">
    <property type="component" value="Unassembled WGS sequence"/>
</dbReference>
<keyword evidence="2" id="KW-0564">Palmitate</keyword>
<dbReference type="PANTHER" id="PTHR30203">
    <property type="entry name" value="OUTER MEMBRANE CATION EFFLUX PROTEIN"/>
    <property type="match status" value="1"/>
</dbReference>
<evidence type="ECO:0000256" key="2">
    <source>
        <dbReference type="RuleBase" id="RU362097"/>
    </source>
</evidence>
<feature type="region of interest" description="Disordered" evidence="3">
    <location>
        <begin position="469"/>
        <end position="489"/>
    </location>
</feature>
<gene>
    <name evidence="4" type="ORF">ROV92_10025</name>
</gene>
<protein>
    <submittedName>
        <fullName evidence="4">TolC family protein</fullName>
    </submittedName>
</protein>
<keyword evidence="2" id="KW-0732">Signal</keyword>
<sequence length="489" mass="51822">MISSNMKSVATGAVLAAALSACAVGPDYHRPDAPRAMPSEFVGATDDVQKEPAAARWWTLYNDPALNGYVEDAMAANTDLRVAVANVERSRAFLRVAKDDRLPSTDIEVGGKKIRNVDRSEPDLGRRMSTVQGGLEVSYEIDLFGRVRRQVEAARGDWQAAEADRDAVMVAVVGDTVQAYSSVLAGNRSVDAARHTVELLNRTLSITEARARTGLSDQLDVLRIRALRDQRQAVVGPLVAQRDAAVFQLSVLTGRVPGTLDASGLKAPPLKLASPLPVGSGSELLARRPDVRAAERRLAADTARIGVVTSDLYPRISLGGSLGTDSIGTGPAFSGSTSTWSLGSLISWHFPNIAATRARIAASNAQADASLARFDGAVLNALREVETALAAYSGELEQNSALASALVQASRAADVSQARHRVGSIDFISVLDTERTLADISSALVASDAVVVQRQVDLFKALGGGWEQSDPAAERMAQTDVPAPKPKRN</sequence>
<dbReference type="GO" id="GO:0015562">
    <property type="term" value="F:efflux transmembrane transporter activity"/>
    <property type="evidence" value="ECO:0007669"/>
    <property type="project" value="InterPro"/>
</dbReference>
<feature type="chain" id="PRO_5042313407" evidence="2">
    <location>
        <begin position="24"/>
        <end position="489"/>
    </location>
</feature>
<keyword evidence="2" id="KW-0449">Lipoprotein</keyword>
<reference evidence="4" key="1">
    <citation type="submission" date="2023-07" db="EMBL/GenBank/DDBJ databases">
        <title>Comparative genomics of clinical Stenotrophomonas maltophilia isolates reveals regions of diversity which correlate with colonization and persistence in vivo.</title>
        <authorList>
            <person name="Mcdaniel M.S."/>
            <person name="Swords W.E."/>
            <person name="Sumpter N.A."/>
            <person name="Lindgren N.R."/>
            <person name="Billiot C.E."/>
        </authorList>
    </citation>
    <scope>NUCLEOTIDE SEQUENCE</scope>
    <source>
        <strain evidence="4">Ism4</strain>
    </source>
</reference>
<keyword evidence="2" id="KW-0812">Transmembrane</keyword>
<proteinExistence type="inferred from homology"/>
<dbReference type="Gene3D" id="1.20.1600.10">
    <property type="entry name" value="Outer membrane efflux proteins (OEP)"/>
    <property type="match status" value="1"/>
</dbReference>
<comment type="subcellular location">
    <subcellularLocation>
        <location evidence="2">Cell outer membrane</location>
        <topology evidence="2">Lipid-anchor</topology>
    </subcellularLocation>
</comment>
<dbReference type="PANTHER" id="PTHR30203:SF21">
    <property type="entry name" value="OUTER MEMBRANE COMPONENT OF MULTIDRUG EFFLUX PUMP-RELATED"/>
    <property type="match status" value="1"/>
</dbReference>
<evidence type="ECO:0000313" key="5">
    <source>
        <dbReference type="Proteomes" id="UP001251948"/>
    </source>
</evidence>
<accession>A0AAJ2MZ82</accession>
<dbReference type="NCBIfam" id="TIGR01845">
    <property type="entry name" value="outer_NodT"/>
    <property type="match status" value="1"/>
</dbReference>
<dbReference type="Pfam" id="PF02321">
    <property type="entry name" value="OEP"/>
    <property type="match status" value="2"/>
</dbReference>
<comment type="similarity">
    <text evidence="1 2">Belongs to the outer membrane factor (OMF) (TC 1.B.17) family.</text>
</comment>
<dbReference type="GO" id="GO:0009279">
    <property type="term" value="C:cell outer membrane"/>
    <property type="evidence" value="ECO:0007669"/>
    <property type="project" value="UniProtKB-SubCell"/>
</dbReference>
<dbReference type="AlphaFoldDB" id="A0AAJ2MZ82"/>
<feature type="signal peptide" evidence="2">
    <location>
        <begin position="1"/>
        <end position="23"/>
    </location>
</feature>